<feature type="region of interest" description="Disordered" evidence="1">
    <location>
        <begin position="942"/>
        <end position="1003"/>
    </location>
</feature>
<reference evidence="3 4" key="1">
    <citation type="submission" date="2017-12" db="EMBL/GenBank/DDBJ databases">
        <title>Sequencing, de novo assembly and annotation of complete genome of a new Thraustochytrid species, strain FCC1311.</title>
        <authorList>
            <person name="Sedici K."/>
            <person name="Godart F."/>
            <person name="Aiese Cigliano R."/>
            <person name="Sanseverino W."/>
            <person name="Barakat M."/>
            <person name="Ortet P."/>
            <person name="Marechal E."/>
            <person name="Cagnac O."/>
            <person name="Amato A."/>
        </authorList>
    </citation>
    <scope>NUCLEOTIDE SEQUENCE [LARGE SCALE GENOMIC DNA]</scope>
</reference>
<evidence type="ECO:0000313" key="3">
    <source>
        <dbReference type="EMBL" id="GBG32436.1"/>
    </source>
</evidence>
<feature type="chain" id="PRO_5015308034" evidence="2">
    <location>
        <begin position="33"/>
        <end position="1003"/>
    </location>
</feature>
<dbReference type="InParanoid" id="A0A2R5GNH1"/>
<dbReference type="OrthoDB" id="9991317at2759"/>
<keyword evidence="2" id="KW-0732">Signal</keyword>
<evidence type="ECO:0000256" key="1">
    <source>
        <dbReference type="SAM" id="MobiDB-lite"/>
    </source>
</evidence>
<accession>A0A2R5GNH1</accession>
<dbReference type="EMBL" id="BEYU01000122">
    <property type="protein sequence ID" value="GBG32436.1"/>
    <property type="molecule type" value="Genomic_DNA"/>
</dbReference>
<organism evidence="3 4">
    <name type="scientific">Hondaea fermentalgiana</name>
    <dbReference type="NCBI Taxonomy" id="2315210"/>
    <lineage>
        <taxon>Eukaryota</taxon>
        <taxon>Sar</taxon>
        <taxon>Stramenopiles</taxon>
        <taxon>Bigyra</taxon>
        <taxon>Labyrinthulomycetes</taxon>
        <taxon>Thraustochytrida</taxon>
        <taxon>Thraustochytriidae</taxon>
        <taxon>Hondaea</taxon>
    </lineage>
</organism>
<feature type="compositionally biased region" description="Low complexity" evidence="1">
    <location>
        <begin position="977"/>
        <end position="987"/>
    </location>
</feature>
<sequence length="1003" mass="108847">MPSKAARRATARVGAVVLLVALLACYVPYCQGENDLEESTVQSDSTNSFVWKRREIWYVLVQGTNSTEGDEDAQGLENAKSTLETTINKVCEQHELDEERCKSVQMQLEQGAAQSSLQEERFVPVEIDQVITAAMSLRGPDGDLETVELALGIDEDPVQMTQGFCEKHGISLESCQSLANQTIEAWTALRQSALAGLQRRYETGLGAMTRLEDGSGTWKDVVMVNHHITSLLEANRQHWQAWYILGSLYSLAAGNRGVAGALAMTNSTHLLESAVACFEESLRVLGSSTSLGLEQARLLTLSGTALLHLDRASIARERLELVVSTCKTQLDAAEEGSPEDWKRIWREAFVTLLTLEANLGATEKVRTLISGDYFPLGLRATEIHAYQMFGATSFPFVLESEDAARRTHASALQELDRLLTAVESDPARVGPLHPYIGFYSVYAGDVDAPSQVRDLRAKLGALHRASTPSLTFESRRRKSSRRSVDEGGKLRVGFISSFLYDHSVGKLLCGTIESLVESGRFEIVVVQVGNGELARERPGDCRAMWDRIEMTADATGAQLDVDLTAKGVKAAMQGLDELDLDVAIFGEVGLTAATYFLSFGRIAPVQAAFWGHPLTAGAGSTLDFAITSNRFFASEAVSVPVTRVDAGAGGYVQLCPREMHLWSNVSWAPFAEKVICTETLGTKFARPEKVQEADLEEAREVLGKGLNDAGWSASLEATRLYYLPHKLMKLHPRMDGHLRAILDQDPSGVLVFSSGEAPGSRAFSVFVQGRRTLAARLGVDASRLVWLPALPKRVFLAIGLLSSAVLESFGSFGSGVTAFEFSALGVPMVCMPSGQLVGPNAFGLYREVIAGVSDGAERARVAESLGALACTAPEASSYSSQSLSSCFEETALRLAQDAEFYERASSALRDHANVLYDDANAVAEWSVMLQYLGSLSQGSHRAEDEMGEVSREDDSISSILGPAPQPKEPEDEDARRAATSSREAAFSPHMAQFKDTFRGGAIY</sequence>
<proteinExistence type="predicted"/>
<protein>
    <submittedName>
        <fullName evidence="3">Uncharacterized protein</fullName>
    </submittedName>
</protein>
<dbReference type="Gene3D" id="3.40.50.11380">
    <property type="match status" value="1"/>
</dbReference>
<evidence type="ECO:0000313" key="4">
    <source>
        <dbReference type="Proteomes" id="UP000241890"/>
    </source>
</evidence>
<evidence type="ECO:0000256" key="2">
    <source>
        <dbReference type="SAM" id="SignalP"/>
    </source>
</evidence>
<gene>
    <name evidence="3" type="ORF">FCC1311_086612</name>
</gene>
<dbReference type="Gene3D" id="3.40.50.2000">
    <property type="entry name" value="Glycogen Phosphorylase B"/>
    <property type="match status" value="1"/>
</dbReference>
<dbReference type="Proteomes" id="UP000241890">
    <property type="component" value="Unassembled WGS sequence"/>
</dbReference>
<feature type="signal peptide" evidence="2">
    <location>
        <begin position="1"/>
        <end position="32"/>
    </location>
</feature>
<dbReference type="PROSITE" id="PS51257">
    <property type="entry name" value="PROKAR_LIPOPROTEIN"/>
    <property type="match status" value="1"/>
</dbReference>
<feature type="compositionally biased region" description="Basic and acidic residues" evidence="1">
    <location>
        <begin position="942"/>
        <end position="954"/>
    </location>
</feature>
<keyword evidence="4" id="KW-1185">Reference proteome</keyword>
<name>A0A2R5GNH1_9STRA</name>
<comment type="caution">
    <text evidence="3">The sequence shown here is derived from an EMBL/GenBank/DDBJ whole genome shotgun (WGS) entry which is preliminary data.</text>
</comment>
<dbReference type="AlphaFoldDB" id="A0A2R5GNH1"/>